<evidence type="ECO:0000256" key="5">
    <source>
        <dbReference type="ARBA" id="ARBA00022692"/>
    </source>
</evidence>
<dbReference type="SUPFAM" id="SSF56954">
    <property type="entry name" value="Outer membrane efflux proteins (OEP)"/>
    <property type="match status" value="1"/>
</dbReference>
<comment type="similarity">
    <text evidence="2">Belongs to the outer membrane factor (OMF) (TC 1.B.17) family.</text>
</comment>
<keyword evidence="8" id="KW-0175">Coiled coil</keyword>
<dbReference type="Proteomes" id="UP000516305">
    <property type="component" value="Chromosome"/>
</dbReference>
<dbReference type="InterPro" id="IPR003423">
    <property type="entry name" value="OMP_efflux"/>
</dbReference>
<keyword evidence="11" id="KW-1185">Reference proteome</keyword>
<evidence type="ECO:0000256" key="2">
    <source>
        <dbReference type="ARBA" id="ARBA00007613"/>
    </source>
</evidence>
<feature type="chain" id="PRO_5028859604" evidence="9">
    <location>
        <begin position="20"/>
        <end position="487"/>
    </location>
</feature>
<evidence type="ECO:0000256" key="7">
    <source>
        <dbReference type="ARBA" id="ARBA00023237"/>
    </source>
</evidence>
<name>A0A7H0VG73_9FLAO</name>
<keyword evidence="6" id="KW-0472">Membrane</keyword>
<keyword evidence="5" id="KW-0812">Transmembrane</keyword>
<evidence type="ECO:0000256" key="4">
    <source>
        <dbReference type="ARBA" id="ARBA00022452"/>
    </source>
</evidence>
<proteinExistence type="inferred from homology"/>
<keyword evidence="4" id="KW-1134">Transmembrane beta strand</keyword>
<dbReference type="InterPro" id="IPR051906">
    <property type="entry name" value="TolC-like"/>
</dbReference>
<comment type="subcellular location">
    <subcellularLocation>
        <location evidence="1">Cell outer membrane</location>
    </subcellularLocation>
</comment>
<feature type="coiled-coil region" evidence="8">
    <location>
        <begin position="228"/>
        <end position="255"/>
    </location>
</feature>
<evidence type="ECO:0000313" key="10">
    <source>
        <dbReference type="EMBL" id="QNR24721.1"/>
    </source>
</evidence>
<evidence type="ECO:0000313" key="11">
    <source>
        <dbReference type="Proteomes" id="UP000516305"/>
    </source>
</evidence>
<sequence>MNKMYRLILAFLIMGSASAQSQMLDLKGAILRAQKQSPSYFRAINTAENRYWNYRQFRASLLPQLNLSGSLPNYSSAIDRVTQPDGTYDFPEREQLFLSGNLSLDQNVVWTGGRLSLISSLQRTDVYRPDRRINYFSTPISVSYFQPMFLYNSLKWENKIQPLAYEASRRAYSEDLEDIANETTQLYFVALTSKISMRIAEQNVKNNDTIYKISQGRYNLGKIAENDLLQIELNLLNAENSLTNARLNYEVAAQELKRYLGIPSEEELELGIPSEVPQMEVNLDKALGEARKNRAAVLDFRRRRLEAEQSVAQARGNTNYNFNLSANFGLNRQADNYNAAYANPYAQQQNISIGINIPIVDWGQARSQIRRAEANRQLQEVNIEQDEINFEQEIFLQVMQFNAQYQRLNIAAKADTVAQKRYEVARQRYLTGKISITDINIAQSEKDGAKQSYLQELQRFWVAYYTLRRLCLYDFVNDQVISYKAEY</sequence>
<dbReference type="GO" id="GO:0015288">
    <property type="term" value="F:porin activity"/>
    <property type="evidence" value="ECO:0007669"/>
    <property type="project" value="TreeGrafter"/>
</dbReference>
<dbReference type="Pfam" id="PF02321">
    <property type="entry name" value="OEP"/>
    <property type="match status" value="2"/>
</dbReference>
<evidence type="ECO:0000256" key="6">
    <source>
        <dbReference type="ARBA" id="ARBA00023136"/>
    </source>
</evidence>
<dbReference type="GO" id="GO:0009279">
    <property type="term" value="C:cell outer membrane"/>
    <property type="evidence" value="ECO:0007669"/>
    <property type="project" value="UniProtKB-SubCell"/>
</dbReference>
<keyword evidence="9" id="KW-0732">Signal</keyword>
<accession>A0A7H0VG73</accession>
<keyword evidence="7" id="KW-0998">Cell outer membrane</keyword>
<dbReference type="AlphaFoldDB" id="A0A7H0VG73"/>
<protein>
    <submittedName>
        <fullName evidence="10">TolC family protein</fullName>
    </submittedName>
</protein>
<dbReference type="PANTHER" id="PTHR30026">
    <property type="entry name" value="OUTER MEMBRANE PROTEIN TOLC"/>
    <property type="match status" value="1"/>
</dbReference>
<gene>
    <name evidence="10" type="ORF">H4K34_02430</name>
</gene>
<dbReference type="KEGG" id="chyd:H4K34_02430"/>
<evidence type="ECO:0000256" key="1">
    <source>
        <dbReference type="ARBA" id="ARBA00004442"/>
    </source>
</evidence>
<dbReference type="PANTHER" id="PTHR30026:SF20">
    <property type="entry name" value="OUTER MEMBRANE PROTEIN TOLC"/>
    <property type="match status" value="1"/>
</dbReference>
<feature type="signal peptide" evidence="9">
    <location>
        <begin position="1"/>
        <end position="19"/>
    </location>
</feature>
<evidence type="ECO:0000256" key="8">
    <source>
        <dbReference type="SAM" id="Coils"/>
    </source>
</evidence>
<dbReference type="Gene3D" id="1.20.1600.10">
    <property type="entry name" value="Outer membrane efflux proteins (OEP)"/>
    <property type="match status" value="1"/>
</dbReference>
<evidence type="ECO:0000256" key="9">
    <source>
        <dbReference type="SAM" id="SignalP"/>
    </source>
</evidence>
<evidence type="ECO:0000256" key="3">
    <source>
        <dbReference type="ARBA" id="ARBA00022448"/>
    </source>
</evidence>
<dbReference type="EMBL" id="CP060139">
    <property type="protein sequence ID" value="QNR24721.1"/>
    <property type="molecule type" value="Genomic_DNA"/>
</dbReference>
<dbReference type="GO" id="GO:1990281">
    <property type="term" value="C:efflux pump complex"/>
    <property type="evidence" value="ECO:0007669"/>
    <property type="project" value="TreeGrafter"/>
</dbReference>
<dbReference type="GO" id="GO:0015562">
    <property type="term" value="F:efflux transmembrane transporter activity"/>
    <property type="evidence" value="ECO:0007669"/>
    <property type="project" value="InterPro"/>
</dbReference>
<dbReference type="RefSeq" id="WP_210759248.1">
    <property type="nucleotide sequence ID" value="NZ_CP060139.1"/>
</dbReference>
<reference evidence="10 11" key="1">
    <citation type="submission" date="2020-08" db="EMBL/GenBank/DDBJ databases">
        <title>Croceimicrobium hydrocarbonivorans gen. nov., sp. nov., a novel marine bacterium isolated from a bacterial consortium that degrades polyethylene terephthalate.</title>
        <authorList>
            <person name="Liu R."/>
        </authorList>
    </citation>
    <scope>NUCLEOTIDE SEQUENCE [LARGE SCALE GENOMIC DNA]</scope>
    <source>
        <strain evidence="10 11">A20-9</strain>
    </source>
</reference>
<keyword evidence="3" id="KW-0813">Transport</keyword>
<organism evidence="10 11">
    <name type="scientific">Croceimicrobium hydrocarbonivorans</name>
    <dbReference type="NCBI Taxonomy" id="2761580"/>
    <lineage>
        <taxon>Bacteria</taxon>
        <taxon>Pseudomonadati</taxon>
        <taxon>Bacteroidota</taxon>
        <taxon>Flavobacteriia</taxon>
        <taxon>Flavobacteriales</taxon>
        <taxon>Owenweeksiaceae</taxon>
        <taxon>Croceimicrobium</taxon>
    </lineage>
</organism>